<reference evidence="22 23" key="6">
    <citation type="journal article" date="2019" name="Nat. Med.">
        <title>A library of human gut bacterial isolates paired with longitudinal multiomics data enables mechanistic microbiome research.</title>
        <authorList>
            <person name="Poyet M."/>
            <person name="Groussin M."/>
            <person name="Gibbons S.M."/>
            <person name="Avila-Pacheco J."/>
            <person name="Jiang X."/>
            <person name="Kearney S.M."/>
            <person name="Perrotta A.R."/>
            <person name="Berdy B."/>
            <person name="Zhao S."/>
            <person name="Lieberman T.D."/>
            <person name="Swanson P.K."/>
            <person name="Smith M."/>
            <person name="Roesemann S."/>
            <person name="Alexander J.E."/>
            <person name="Rich S.A."/>
            <person name="Livny J."/>
            <person name="Vlamakis H."/>
            <person name="Clish C."/>
            <person name="Bullock K."/>
            <person name="Deik A."/>
            <person name="Scott J."/>
            <person name="Pierce K.A."/>
            <person name="Xavier R.J."/>
            <person name="Alm E.J."/>
        </authorList>
    </citation>
    <scope>NUCLEOTIDE SEQUENCE [LARGE SCALE GENOMIC DNA]</scope>
    <source>
        <strain evidence="10 24">BIOML-A16</strain>
        <strain evidence="9 22">BIOML-A58</strain>
        <strain evidence="8 26">BIOML-A62</strain>
        <strain evidence="6 25">BIOML-A73</strain>
        <strain evidence="7 23">BIOML-A74</strain>
    </source>
</reference>
<reference evidence="17" key="1">
    <citation type="submission" date="2017-04" db="EMBL/GenBank/DDBJ databases">
        <title>Function of individual gut microbiota members based on whole genome sequencing of pure cultures obtained from chicken caecum.</title>
        <authorList>
            <person name="Medvecky M."/>
            <person name="Cejkova D."/>
            <person name="Polansky O."/>
            <person name="Karasova D."/>
            <person name="Kubasova T."/>
            <person name="Cizek A."/>
            <person name="Rychlik I."/>
        </authorList>
    </citation>
    <scope>NUCLEOTIDE SEQUENCE [LARGE SCALE GENOMIC DNA]</scope>
    <source>
        <strain evidence="17">An109</strain>
    </source>
</reference>
<evidence type="ECO:0000313" key="23">
    <source>
        <dbReference type="Proteomes" id="UP000435059"/>
    </source>
</evidence>
<feature type="signal peptide" evidence="3">
    <location>
        <begin position="1"/>
        <end position="18"/>
    </location>
</feature>
<evidence type="ECO:0000313" key="8">
    <source>
        <dbReference type="EMBL" id="KAB6141646.1"/>
    </source>
</evidence>
<dbReference type="EMBL" id="WDEH01000005">
    <property type="protein sequence ID" value="KAB6141646.1"/>
    <property type="molecule type" value="Genomic_DNA"/>
</dbReference>
<dbReference type="EMBL" id="QRNE01000050">
    <property type="protein sequence ID" value="RHK27529.1"/>
    <property type="molecule type" value="Genomic_DNA"/>
</dbReference>
<evidence type="ECO:0000256" key="2">
    <source>
        <dbReference type="SAM" id="Phobius"/>
    </source>
</evidence>
<sequence length="277" mass="30802">MKKILFFILLSMSLTCFAQDSLNIDSKQTNGADSIHASHTTFSSNTLEDATKAEGDSAYIKEDYAAAIQIYEALLKNGEAADVYYNLGNSYYKIGEIAKAVLNYERALLLQPGNGDIRANLEVARAKTIDKVEPVPEVFFVSWIKSLTNSMSVDAWATWGIVSFILLIIALYFFIFSKQIVLKKVGFILGIVFLIVTICSNLFASQQKEHLVNRNEAIVMNPSVTVRSTPSESGTSLFILHEGRKVNVKDNSMKEWKEIRLEDGKVGWVPASAIEVI</sequence>
<proteinExistence type="predicted"/>
<dbReference type="InterPro" id="IPR036028">
    <property type="entry name" value="SH3-like_dom_sf"/>
</dbReference>
<dbReference type="EMBL" id="QROO01000017">
    <property type="protein sequence ID" value="RHL36504.1"/>
    <property type="molecule type" value="Genomic_DNA"/>
</dbReference>
<evidence type="ECO:0000313" key="24">
    <source>
        <dbReference type="Proteomes" id="UP000438288"/>
    </source>
</evidence>
<dbReference type="Gene3D" id="2.30.30.40">
    <property type="entry name" value="SH3 Domains"/>
    <property type="match status" value="1"/>
</dbReference>
<evidence type="ECO:0000313" key="11">
    <source>
        <dbReference type="EMBL" id="MCA4522397.1"/>
    </source>
</evidence>
<name>A0A173ZXM1_9BACE</name>
<dbReference type="PROSITE" id="PS50293">
    <property type="entry name" value="TPR_REGION"/>
    <property type="match status" value="1"/>
</dbReference>
<dbReference type="InterPro" id="IPR003646">
    <property type="entry name" value="SH3-like_bac-type"/>
</dbReference>
<dbReference type="EMBL" id="WDES01000010">
    <property type="protein sequence ID" value="KAB6089011.1"/>
    <property type="molecule type" value="Genomic_DNA"/>
</dbReference>
<dbReference type="Pfam" id="PF00515">
    <property type="entry name" value="TPR_1"/>
    <property type="match status" value="1"/>
</dbReference>
<feature type="domain" description="SH3b" evidence="4">
    <location>
        <begin position="214"/>
        <end position="277"/>
    </location>
</feature>
<feature type="transmembrane region" description="Helical" evidence="2">
    <location>
        <begin position="156"/>
        <end position="175"/>
    </location>
</feature>
<dbReference type="EMBL" id="WDED01000015">
    <property type="protein sequence ID" value="KAB6147489.1"/>
    <property type="molecule type" value="Genomic_DNA"/>
</dbReference>
<evidence type="ECO:0000313" key="22">
    <source>
        <dbReference type="Proteomes" id="UP000434604"/>
    </source>
</evidence>
<feature type="transmembrane region" description="Helical" evidence="2">
    <location>
        <begin position="187"/>
        <end position="204"/>
    </location>
</feature>
<dbReference type="Proteomes" id="UP000435059">
    <property type="component" value="Unassembled WGS sequence"/>
</dbReference>
<evidence type="ECO:0000313" key="7">
    <source>
        <dbReference type="EMBL" id="KAB6089011.1"/>
    </source>
</evidence>
<protein>
    <submittedName>
        <fullName evidence="14">Tetratricopeptide repeat protein</fullName>
    </submittedName>
</protein>
<dbReference type="Pfam" id="PF08239">
    <property type="entry name" value="SH3_3"/>
    <property type="match status" value="1"/>
</dbReference>
<dbReference type="EMBL" id="QRYV01000001">
    <property type="protein sequence ID" value="RGV19155.1"/>
    <property type="molecule type" value="Genomic_DNA"/>
</dbReference>
<dbReference type="PROSITE" id="PS51781">
    <property type="entry name" value="SH3B"/>
    <property type="match status" value="1"/>
</dbReference>
<dbReference type="PROSITE" id="PS50005">
    <property type="entry name" value="TPR"/>
    <property type="match status" value="1"/>
</dbReference>
<reference evidence="5" key="5">
    <citation type="journal article" date="2019" name="bioRxiv">
        <title>Acquired interbacterial defense systems protect against interspecies antagonism in the human gut microbiome.</title>
        <authorList>
            <person name="Ross B.D."/>
            <person name="Verster A.J."/>
            <person name="Radey M.C."/>
            <person name="Schmidtke D.T."/>
            <person name="Pope C.E."/>
            <person name="Hoffman L.R."/>
            <person name="Hajjar A.M."/>
            <person name="Peterson S.B."/>
            <person name="Borenstein E."/>
            <person name="Mougous J.D."/>
        </authorList>
    </citation>
    <scope>NUCLEOTIDE SEQUENCE</scope>
    <source>
        <strain evidence="5">H204</strain>
    </source>
</reference>
<dbReference type="Proteomes" id="UP000434604">
    <property type="component" value="Unassembled WGS sequence"/>
</dbReference>
<evidence type="ECO:0000313" key="25">
    <source>
        <dbReference type="Proteomes" id="UP000474077"/>
    </source>
</evidence>
<keyword evidence="23" id="KW-1185">Reference proteome</keyword>
<evidence type="ECO:0000313" key="26">
    <source>
        <dbReference type="Proteomes" id="UP000487596"/>
    </source>
</evidence>
<dbReference type="Gene3D" id="1.25.40.10">
    <property type="entry name" value="Tetratricopeptide repeat domain"/>
    <property type="match status" value="1"/>
</dbReference>
<reference evidence="5" key="7">
    <citation type="submission" date="2019-09" db="EMBL/GenBank/DDBJ databases">
        <authorList>
            <person name="Ross B.D."/>
            <person name="Verster A.J."/>
            <person name="Radey M.C."/>
            <person name="Schmidtke D.T."/>
            <person name="Pope C.E."/>
            <person name="Hoffman L.R."/>
            <person name="Hajjar A.M."/>
            <person name="Peterson S.B."/>
            <person name="Borenstein E."/>
            <person name="Mougous J.D."/>
        </authorList>
    </citation>
    <scope>NUCLEOTIDE SEQUENCE</scope>
    <source>
        <strain evidence="5">H204</strain>
    </source>
</reference>
<evidence type="ECO:0000313" key="5">
    <source>
        <dbReference type="EMBL" id="KAA9048309.1"/>
    </source>
</evidence>
<organism evidence="14 18">
    <name type="scientific">Bacteroides xylanisolvens</name>
    <dbReference type="NCBI Taxonomy" id="371601"/>
    <lineage>
        <taxon>Bacteria</taxon>
        <taxon>Pseudomonadati</taxon>
        <taxon>Bacteroidota</taxon>
        <taxon>Bacteroidia</taxon>
        <taxon>Bacteroidales</taxon>
        <taxon>Bacteroidaceae</taxon>
        <taxon>Bacteroides</taxon>
    </lineage>
</organism>
<dbReference type="Proteomes" id="UP000438288">
    <property type="component" value="Unassembled WGS sequence"/>
</dbReference>
<evidence type="ECO:0000256" key="1">
    <source>
        <dbReference type="PROSITE-ProRule" id="PRU00339"/>
    </source>
</evidence>
<dbReference type="Proteomes" id="UP001197958">
    <property type="component" value="Unassembled WGS sequence"/>
</dbReference>
<dbReference type="Proteomes" id="UP000284495">
    <property type="component" value="Unassembled WGS sequence"/>
</dbReference>
<evidence type="ECO:0000313" key="21">
    <source>
        <dbReference type="Proteomes" id="UP000327007"/>
    </source>
</evidence>
<evidence type="ECO:0000313" key="16">
    <source>
        <dbReference type="EMBL" id="RHL36504.1"/>
    </source>
</evidence>
<evidence type="ECO:0000313" key="18">
    <source>
        <dbReference type="Proteomes" id="UP000283369"/>
    </source>
</evidence>
<evidence type="ECO:0000313" key="14">
    <source>
        <dbReference type="EMBL" id="RGV19155.1"/>
    </source>
</evidence>
<evidence type="ECO:0000313" key="17">
    <source>
        <dbReference type="Proteomes" id="UP000196036"/>
    </source>
</evidence>
<dbReference type="SMART" id="SM00028">
    <property type="entry name" value="TPR"/>
    <property type="match status" value="1"/>
</dbReference>
<evidence type="ECO:0000313" key="13">
    <source>
        <dbReference type="EMBL" id="OUQ64929.1"/>
    </source>
</evidence>
<dbReference type="EMBL" id="JAIWWW010000007">
    <property type="protein sequence ID" value="MCA4522397.1"/>
    <property type="molecule type" value="Genomic_DNA"/>
</dbReference>
<dbReference type="AlphaFoldDB" id="A0A173ZXM1"/>
<evidence type="ECO:0000313" key="10">
    <source>
        <dbReference type="EMBL" id="KAB6339063.1"/>
    </source>
</evidence>
<keyword evidence="2" id="KW-0812">Transmembrane</keyword>
<dbReference type="Proteomes" id="UP000327007">
    <property type="component" value="Unassembled WGS sequence"/>
</dbReference>
<dbReference type="Proteomes" id="UP000283369">
    <property type="component" value="Unassembled WGS sequence"/>
</dbReference>
<dbReference type="EMBL" id="VYQC01000003">
    <property type="protein sequence ID" value="KAA9048309.1"/>
    <property type="molecule type" value="Genomic_DNA"/>
</dbReference>
<reference evidence="11" key="8">
    <citation type="submission" date="2023-08" db="EMBL/GenBank/DDBJ databases">
        <title>Mucin Metabolism Genes Underlie the Key Renovations of Bacteroides xylanisolvens Genomes in Captive Great Apes.</title>
        <authorList>
            <person name="Nishida A.H."/>
        </authorList>
    </citation>
    <scope>NUCLEOTIDE SEQUENCE</scope>
    <source>
        <strain evidence="12">P13.H9</strain>
        <strain evidence="11">P19.10B</strain>
    </source>
</reference>
<dbReference type="Proteomes" id="UP000487596">
    <property type="component" value="Unassembled WGS sequence"/>
</dbReference>
<dbReference type="EMBL" id="NFLW01000034">
    <property type="protein sequence ID" value="OUQ64929.1"/>
    <property type="molecule type" value="Genomic_DNA"/>
</dbReference>
<dbReference type="SUPFAM" id="SSF48452">
    <property type="entry name" value="TPR-like"/>
    <property type="match status" value="1"/>
</dbReference>
<dbReference type="Proteomes" id="UP000474077">
    <property type="component" value="Unassembled WGS sequence"/>
</dbReference>
<reference evidence="21" key="3">
    <citation type="journal article" date="2018" name="J. Anim. Genet.">
        <title>Acquired interbacterial defense systems protect against interspecies antagonism in the human gut microbiome.</title>
        <authorList>
            <person name="Ross B.D."/>
            <person name="Verster A.J."/>
            <person name="Radey M.C."/>
            <person name="Schmidtke D.T."/>
            <person name="Pope C.E."/>
            <person name="Hoffman L.R."/>
            <person name="Hajjar A."/>
            <person name="Peterson S.B."/>
            <person name="Borenstein E."/>
            <person name="Mougous J."/>
        </authorList>
    </citation>
    <scope>NUCLEOTIDE SEQUENCE [LARGE SCALE GENOMIC DNA]</scope>
    <source>
        <strain evidence="21">H204</strain>
    </source>
</reference>
<reference evidence="18 19" key="4">
    <citation type="submission" date="2018-08" db="EMBL/GenBank/DDBJ databases">
        <title>A genome reference for cultivated species of the human gut microbiota.</title>
        <authorList>
            <person name="Zou Y."/>
            <person name="Xue W."/>
            <person name="Luo G."/>
        </authorList>
    </citation>
    <scope>NUCLEOTIDE SEQUENCE [LARGE SCALE GENOMIC DNA]</scope>
    <source>
        <strain evidence="14 18">AF14-7</strain>
        <strain evidence="16 19">AF38-2</strain>
        <strain evidence="15 20">AF46-11NS</strain>
    </source>
</reference>
<evidence type="ECO:0000313" key="9">
    <source>
        <dbReference type="EMBL" id="KAB6147489.1"/>
    </source>
</evidence>
<evidence type="ECO:0000313" key="19">
    <source>
        <dbReference type="Proteomes" id="UP000284495"/>
    </source>
</evidence>
<keyword evidence="3" id="KW-0732">Signal</keyword>
<dbReference type="SUPFAM" id="SSF50044">
    <property type="entry name" value="SH3-domain"/>
    <property type="match status" value="1"/>
</dbReference>
<dbReference type="EMBL" id="WDCP01000026">
    <property type="protein sequence ID" value="KAB6339063.1"/>
    <property type="molecule type" value="Genomic_DNA"/>
</dbReference>
<comment type="caution">
    <text evidence="14">The sequence shown here is derived from an EMBL/GenBank/DDBJ whole genome shotgun (WGS) entry which is preliminary data.</text>
</comment>
<evidence type="ECO:0000313" key="12">
    <source>
        <dbReference type="EMBL" id="MCA4702496.1"/>
    </source>
</evidence>
<keyword evidence="1" id="KW-0802">TPR repeat</keyword>
<dbReference type="InterPro" id="IPR011990">
    <property type="entry name" value="TPR-like_helical_dom_sf"/>
</dbReference>
<evidence type="ECO:0000259" key="4">
    <source>
        <dbReference type="PROSITE" id="PS51781"/>
    </source>
</evidence>
<dbReference type="RefSeq" id="WP_004314372.1">
    <property type="nucleotide sequence ID" value="NZ_BAABZH010000001.1"/>
</dbReference>
<feature type="repeat" description="TPR" evidence="1">
    <location>
        <begin position="81"/>
        <end position="114"/>
    </location>
</feature>
<dbReference type="GeneID" id="69479911"/>
<evidence type="ECO:0000313" key="20">
    <source>
        <dbReference type="Proteomes" id="UP000285503"/>
    </source>
</evidence>
<dbReference type="Proteomes" id="UP001198461">
    <property type="component" value="Unassembled WGS sequence"/>
</dbReference>
<feature type="chain" id="PRO_5014250869" evidence="3">
    <location>
        <begin position="19"/>
        <end position="277"/>
    </location>
</feature>
<evidence type="ECO:0000313" key="6">
    <source>
        <dbReference type="EMBL" id="KAB6080383.1"/>
    </source>
</evidence>
<gene>
    <name evidence="13" type="ORF">B5E52_16200</name>
    <name evidence="16" type="ORF">DW027_13840</name>
    <name evidence="15" type="ORF">DW075_10730</name>
    <name evidence="14" type="ORF">DWW25_00015</name>
    <name evidence="5" type="ORF">F6S82_05660</name>
    <name evidence="9" type="ORF">GA398_11745</name>
    <name evidence="8" type="ORF">GA424_05395</name>
    <name evidence="6" type="ORF">GA560_17205</name>
    <name evidence="7" type="ORF">GA574_08180</name>
    <name evidence="10" type="ORF">GAZ43_12675</name>
    <name evidence="12" type="ORF">LD004_02540</name>
    <name evidence="11" type="ORF">LDZ35_04110</name>
</gene>
<accession>A0A173ZXM1</accession>
<dbReference type="EMBL" id="WDER01000054">
    <property type="protein sequence ID" value="KAB6080383.1"/>
    <property type="molecule type" value="Genomic_DNA"/>
</dbReference>
<dbReference type="InterPro" id="IPR019734">
    <property type="entry name" value="TPR_rpt"/>
</dbReference>
<keyword evidence="2" id="KW-0472">Membrane</keyword>
<keyword evidence="2" id="KW-1133">Transmembrane helix</keyword>
<evidence type="ECO:0000256" key="3">
    <source>
        <dbReference type="SAM" id="SignalP"/>
    </source>
</evidence>
<reference evidence="13" key="2">
    <citation type="journal article" date="2018" name="BMC Genomics">
        <title>Whole genome sequencing and function prediction of 133 gut anaerobes isolated from chicken caecum in pure cultures.</title>
        <authorList>
            <person name="Medvecky M."/>
            <person name="Cejkova D."/>
            <person name="Polansky O."/>
            <person name="Karasova D."/>
            <person name="Kubasova T."/>
            <person name="Cizek A."/>
            <person name="Rychlik I."/>
        </authorList>
    </citation>
    <scope>NUCLEOTIDE SEQUENCE</scope>
    <source>
        <strain evidence="13">An109</strain>
    </source>
</reference>
<dbReference type="EMBL" id="JAIWYE010000006">
    <property type="protein sequence ID" value="MCA4702496.1"/>
    <property type="molecule type" value="Genomic_DNA"/>
</dbReference>
<dbReference type="Proteomes" id="UP000285503">
    <property type="component" value="Unassembled WGS sequence"/>
</dbReference>
<evidence type="ECO:0000313" key="15">
    <source>
        <dbReference type="EMBL" id="RHK27529.1"/>
    </source>
</evidence>
<dbReference type="Proteomes" id="UP000196036">
    <property type="component" value="Unassembled WGS sequence"/>
</dbReference>